<sequence>MEKAQGDPIELWGKIFDDIRDFIFIIDEEGSIIDANLAVLKKIGLDKEQIRGKKCYEIAKSLFYTETCETYGFRYPLKKAFKTGKPARAFVTIKDTNGQEAYIEIVVHPVANLAVCIHRDITDFMTCTPALKETKKNFSSISETSQDAIIVLNEELRIHLNNKAIEKIFGYTKEELSQISITQLIPESKTVLCRFSKNSVGNEKTMQAIGIKKGGEKIPLWASVSSFTFKGKLFFTIIIKV</sequence>
<dbReference type="InterPro" id="IPR035965">
    <property type="entry name" value="PAS-like_dom_sf"/>
</dbReference>
<gene>
    <name evidence="2" type="ORF">HS1_000040</name>
</gene>
<dbReference type="EMBL" id="CP013015">
    <property type="protein sequence ID" value="AMM39847.1"/>
    <property type="molecule type" value="Genomic_DNA"/>
</dbReference>
<dbReference type="SMART" id="SM00091">
    <property type="entry name" value="PAS"/>
    <property type="match status" value="2"/>
</dbReference>
<feature type="domain" description="PAS" evidence="1">
    <location>
        <begin position="134"/>
        <end position="176"/>
    </location>
</feature>
<dbReference type="Pfam" id="PF13426">
    <property type="entry name" value="PAS_9"/>
    <property type="match status" value="1"/>
</dbReference>
<evidence type="ECO:0000313" key="3">
    <source>
        <dbReference type="Proteomes" id="UP000070560"/>
    </source>
</evidence>
<dbReference type="InterPro" id="IPR000014">
    <property type="entry name" value="PAS"/>
</dbReference>
<dbReference type="Proteomes" id="UP000070560">
    <property type="component" value="Chromosome"/>
</dbReference>
<dbReference type="RefSeq" id="WP_066060117.1">
    <property type="nucleotide sequence ID" value="NZ_CP013015.1"/>
</dbReference>
<keyword evidence="3" id="KW-1185">Reference proteome</keyword>
<dbReference type="KEGG" id="daw:HS1_000040"/>
<dbReference type="AlphaFoldDB" id="A0A7U4QI83"/>
<accession>A0A7U4QI83</accession>
<name>A0A7U4QI83_DESA2</name>
<proteinExistence type="predicted"/>
<organism evidence="2 3">
    <name type="scientific">Desulfofervidus auxilii</name>
    <dbReference type="NCBI Taxonomy" id="1621989"/>
    <lineage>
        <taxon>Bacteria</taxon>
        <taxon>Pseudomonadati</taxon>
        <taxon>Thermodesulfobacteriota</taxon>
        <taxon>Candidatus Desulfofervidia</taxon>
        <taxon>Candidatus Desulfofervidales</taxon>
        <taxon>Candidatus Desulfofervidaceae</taxon>
        <taxon>Candidatus Desulfofervidus</taxon>
    </lineage>
</organism>
<evidence type="ECO:0000259" key="1">
    <source>
        <dbReference type="PROSITE" id="PS50112"/>
    </source>
</evidence>
<dbReference type="InterPro" id="IPR013656">
    <property type="entry name" value="PAS_4"/>
</dbReference>
<dbReference type="Pfam" id="PF08448">
    <property type="entry name" value="PAS_4"/>
    <property type="match status" value="1"/>
</dbReference>
<dbReference type="SUPFAM" id="SSF55785">
    <property type="entry name" value="PYP-like sensor domain (PAS domain)"/>
    <property type="match status" value="2"/>
</dbReference>
<protein>
    <submittedName>
        <fullName evidence="2">PAS domain S-box protein</fullName>
    </submittedName>
</protein>
<evidence type="ECO:0000313" key="2">
    <source>
        <dbReference type="EMBL" id="AMM39847.1"/>
    </source>
</evidence>
<dbReference type="PROSITE" id="PS50112">
    <property type="entry name" value="PAS"/>
    <property type="match status" value="2"/>
</dbReference>
<dbReference type="OrthoDB" id="9808408at2"/>
<dbReference type="NCBIfam" id="TIGR00229">
    <property type="entry name" value="sensory_box"/>
    <property type="match status" value="2"/>
</dbReference>
<dbReference type="Gene3D" id="3.30.450.20">
    <property type="entry name" value="PAS domain"/>
    <property type="match status" value="2"/>
</dbReference>
<dbReference type="CDD" id="cd00130">
    <property type="entry name" value="PAS"/>
    <property type="match status" value="2"/>
</dbReference>
<reference evidence="2 3" key="1">
    <citation type="submission" date="2015-10" db="EMBL/GenBank/DDBJ databases">
        <title>Candidatus Desulfofervidus auxilii, a hydrogenotrophic sulfate-reducing bacterium involved in the thermophilic anaerobic oxidation of methane.</title>
        <authorList>
            <person name="Krukenberg V."/>
            <person name="Richter M."/>
            <person name="Wegener G."/>
        </authorList>
    </citation>
    <scope>NUCLEOTIDE SEQUENCE [LARGE SCALE GENOMIC DNA]</scope>
    <source>
        <strain evidence="2 3">HS1</strain>
    </source>
</reference>
<feature type="domain" description="PAS" evidence="1">
    <location>
        <begin position="14"/>
        <end position="53"/>
    </location>
</feature>